<feature type="non-terminal residue" evidence="3">
    <location>
        <position position="1"/>
    </location>
</feature>
<dbReference type="EMBL" id="CAJVCH010298591">
    <property type="protein sequence ID" value="CAG7785553.1"/>
    <property type="molecule type" value="Genomic_DNA"/>
</dbReference>
<organism evidence="3 4">
    <name type="scientific">Allacma fusca</name>
    <dbReference type="NCBI Taxonomy" id="39272"/>
    <lineage>
        <taxon>Eukaryota</taxon>
        <taxon>Metazoa</taxon>
        <taxon>Ecdysozoa</taxon>
        <taxon>Arthropoda</taxon>
        <taxon>Hexapoda</taxon>
        <taxon>Collembola</taxon>
        <taxon>Symphypleona</taxon>
        <taxon>Sminthuridae</taxon>
        <taxon>Allacma</taxon>
    </lineage>
</organism>
<evidence type="ECO:0000313" key="4">
    <source>
        <dbReference type="Proteomes" id="UP000708208"/>
    </source>
</evidence>
<name>A0A8J2L0W0_9HEXA</name>
<evidence type="ECO:0000313" key="3">
    <source>
        <dbReference type="EMBL" id="CAG7785553.1"/>
    </source>
</evidence>
<sequence length="103" mass="12688">MLKTYRRIQTMMKATIEIQRTDFWFSTANTEQLYESMCPTDKHCFNFNINSVNYQDYVHTANYGVRYFACKEEDRDLPRARNNFRRFKIYYITVWSLFILFVF</sequence>
<feature type="transmembrane region" description="Helical" evidence="1">
    <location>
        <begin position="87"/>
        <end position="102"/>
    </location>
</feature>
<reference evidence="3" key="1">
    <citation type="submission" date="2021-06" db="EMBL/GenBank/DDBJ databases">
        <authorList>
            <person name="Hodson N. C."/>
            <person name="Mongue J. A."/>
            <person name="Jaron S. K."/>
        </authorList>
    </citation>
    <scope>NUCLEOTIDE SEQUENCE</scope>
</reference>
<dbReference type="InterPro" id="IPR033640">
    <property type="entry name" value="FAR_C"/>
</dbReference>
<feature type="domain" description="Fatty acyl-CoA reductase C-terminal" evidence="2">
    <location>
        <begin position="1"/>
        <end position="72"/>
    </location>
</feature>
<comment type="caution">
    <text evidence="3">The sequence shown here is derived from an EMBL/GenBank/DDBJ whole genome shotgun (WGS) entry which is preliminary data.</text>
</comment>
<proteinExistence type="predicted"/>
<protein>
    <recommendedName>
        <fullName evidence="2">Fatty acyl-CoA reductase C-terminal domain-containing protein</fullName>
    </recommendedName>
</protein>
<dbReference type="AlphaFoldDB" id="A0A8J2L0W0"/>
<dbReference type="OrthoDB" id="429813at2759"/>
<dbReference type="Proteomes" id="UP000708208">
    <property type="component" value="Unassembled WGS sequence"/>
</dbReference>
<evidence type="ECO:0000259" key="2">
    <source>
        <dbReference type="Pfam" id="PF03015"/>
    </source>
</evidence>
<keyword evidence="4" id="KW-1185">Reference proteome</keyword>
<keyword evidence="1" id="KW-0812">Transmembrane</keyword>
<keyword evidence="1" id="KW-1133">Transmembrane helix</keyword>
<accession>A0A8J2L0W0</accession>
<keyword evidence="1" id="KW-0472">Membrane</keyword>
<dbReference type="Pfam" id="PF03015">
    <property type="entry name" value="Sterile"/>
    <property type="match status" value="1"/>
</dbReference>
<evidence type="ECO:0000256" key="1">
    <source>
        <dbReference type="SAM" id="Phobius"/>
    </source>
</evidence>
<gene>
    <name evidence="3" type="ORF">AFUS01_LOCUS24171</name>
</gene>